<name>A0A7W9YJT6_9ACTN</name>
<dbReference type="EMBL" id="JACHDS010000001">
    <property type="protein sequence ID" value="MBB6173473.1"/>
    <property type="molecule type" value="Genomic_DNA"/>
</dbReference>
<feature type="region of interest" description="Disordered" evidence="1">
    <location>
        <begin position="61"/>
        <end position="91"/>
    </location>
</feature>
<comment type="caution">
    <text evidence="2">The sequence shown here is derived from an EMBL/GenBank/DDBJ whole genome shotgun (WGS) entry which is preliminary data.</text>
</comment>
<accession>A0A7W9YJT6</accession>
<evidence type="ECO:0000313" key="2">
    <source>
        <dbReference type="EMBL" id="MBB6173473.1"/>
    </source>
</evidence>
<sequence length="91" mass="9586">MPWALGMSLVLVLVAFFSAVFGLLLAASIGIKRGDRGRYQALRDGDDRRFFTGAGRSLSGLRFGAAAPRPAPTDRSTDSDDDPAGDARTAA</sequence>
<evidence type="ECO:0000256" key="1">
    <source>
        <dbReference type="SAM" id="MobiDB-lite"/>
    </source>
</evidence>
<evidence type="ECO:0000313" key="3">
    <source>
        <dbReference type="Proteomes" id="UP000546642"/>
    </source>
</evidence>
<dbReference type="Proteomes" id="UP000546642">
    <property type="component" value="Unassembled WGS sequence"/>
</dbReference>
<keyword evidence="3" id="KW-1185">Reference proteome</keyword>
<organism evidence="2 3">
    <name type="scientific">Nocardiopsis mwathae</name>
    <dbReference type="NCBI Taxonomy" id="1472723"/>
    <lineage>
        <taxon>Bacteria</taxon>
        <taxon>Bacillati</taxon>
        <taxon>Actinomycetota</taxon>
        <taxon>Actinomycetes</taxon>
        <taxon>Streptosporangiales</taxon>
        <taxon>Nocardiopsidaceae</taxon>
        <taxon>Nocardiopsis</taxon>
    </lineage>
</organism>
<protein>
    <submittedName>
        <fullName evidence="2">Uncharacterized protein</fullName>
    </submittedName>
</protein>
<proteinExistence type="predicted"/>
<dbReference type="AlphaFoldDB" id="A0A7W9YJT6"/>
<dbReference type="RefSeq" id="WP_184076889.1">
    <property type="nucleotide sequence ID" value="NZ_JACHDS010000001.1"/>
</dbReference>
<reference evidence="2 3" key="1">
    <citation type="submission" date="2020-08" db="EMBL/GenBank/DDBJ databases">
        <title>Sequencing the genomes of 1000 actinobacteria strains.</title>
        <authorList>
            <person name="Klenk H.-P."/>
        </authorList>
    </citation>
    <scope>NUCLEOTIDE SEQUENCE [LARGE SCALE GENOMIC DNA]</scope>
    <source>
        <strain evidence="2 3">DSM 46659</strain>
    </source>
</reference>
<gene>
    <name evidence="2" type="ORF">HNR23_003533</name>
</gene>